<accession>E3J5Y2</accession>
<evidence type="ECO:0000256" key="3">
    <source>
        <dbReference type="ARBA" id="ARBA00022801"/>
    </source>
</evidence>
<dbReference type="eggNOG" id="COG0791">
    <property type="taxonomic scope" value="Bacteria"/>
</dbReference>
<dbReference type="PANTHER" id="PTHR47359:SF3">
    <property type="entry name" value="NLP_P60 DOMAIN-CONTAINING PROTEIN-RELATED"/>
    <property type="match status" value="1"/>
</dbReference>
<dbReference type="PROSITE" id="PS51935">
    <property type="entry name" value="NLPC_P60"/>
    <property type="match status" value="1"/>
</dbReference>
<dbReference type="AlphaFoldDB" id="E3J5Y2"/>
<dbReference type="Proteomes" id="UP000002484">
    <property type="component" value="Chromosome"/>
</dbReference>
<evidence type="ECO:0000259" key="6">
    <source>
        <dbReference type="PROSITE" id="PS51935"/>
    </source>
</evidence>
<dbReference type="KEGG" id="fri:FraEuI1c_6379"/>
<evidence type="ECO:0000313" key="8">
    <source>
        <dbReference type="Proteomes" id="UP000002484"/>
    </source>
</evidence>
<evidence type="ECO:0000256" key="4">
    <source>
        <dbReference type="ARBA" id="ARBA00022807"/>
    </source>
</evidence>
<dbReference type="InParanoid" id="E3J5Y2"/>
<evidence type="ECO:0000256" key="1">
    <source>
        <dbReference type="ARBA" id="ARBA00007074"/>
    </source>
</evidence>
<dbReference type="PANTHER" id="PTHR47359">
    <property type="entry name" value="PEPTIDOGLYCAN DL-ENDOPEPTIDASE CWLO"/>
    <property type="match status" value="1"/>
</dbReference>
<dbReference type="SUPFAM" id="SSF54001">
    <property type="entry name" value="Cysteine proteinases"/>
    <property type="match status" value="1"/>
</dbReference>
<comment type="similarity">
    <text evidence="1">Belongs to the peptidase C40 family.</text>
</comment>
<organism evidence="7 8">
    <name type="scientific">Pseudofrankia inefficax (strain DSM 45817 / CECT 9037 / DDB 130130 / EuI1c)</name>
    <name type="common">Frankia inefficax</name>
    <dbReference type="NCBI Taxonomy" id="298654"/>
    <lineage>
        <taxon>Bacteria</taxon>
        <taxon>Bacillati</taxon>
        <taxon>Actinomycetota</taxon>
        <taxon>Actinomycetes</taxon>
        <taxon>Frankiales</taxon>
        <taxon>Frankiaceae</taxon>
        <taxon>Pseudofrankia</taxon>
    </lineage>
</organism>
<dbReference type="OrthoDB" id="3209655at2"/>
<dbReference type="InterPro" id="IPR051794">
    <property type="entry name" value="PG_Endopeptidase_C40"/>
</dbReference>
<proteinExistence type="inferred from homology"/>
<dbReference type="EMBL" id="CP002299">
    <property type="protein sequence ID" value="ADP84363.1"/>
    <property type="molecule type" value="Genomic_DNA"/>
</dbReference>
<keyword evidence="3" id="KW-0378">Hydrolase</keyword>
<gene>
    <name evidence="7" type="ordered locus">FraEuI1c_6379</name>
</gene>
<reference evidence="7 8" key="1">
    <citation type="submission" date="2010-10" db="EMBL/GenBank/DDBJ databases">
        <title>Complete sequence of Frankia sp. EuI1c.</title>
        <authorList>
            <consortium name="US DOE Joint Genome Institute"/>
            <person name="Lucas S."/>
            <person name="Copeland A."/>
            <person name="Lapidus A."/>
            <person name="Cheng J.-F."/>
            <person name="Bruce D."/>
            <person name="Goodwin L."/>
            <person name="Pitluck S."/>
            <person name="Chertkov O."/>
            <person name="Detter J.C."/>
            <person name="Han C."/>
            <person name="Tapia R."/>
            <person name="Land M."/>
            <person name="Hauser L."/>
            <person name="Jeffries C."/>
            <person name="Kyrpides N."/>
            <person name="Ivanova N."/>
            <person name="Mikhailova N."/>
            <person name="Beauchemin N."/>
            <person name="Sen A."/>
            <person name="Sur S.A."/>
            <person name="Gtari M."/>
            <person name="Wall L."/>
            <person name="Tisa L."/>
            <person name="Woyke T."/>
        </authorList>
    </citation>
    <scope>NUCLEOTIDE SEQUENCE [LARGE SCALE GENOMIC DNA]</scope>
    <source>
        <strain evidence="8">DSM 45817 / CECT 9037 / EuI1c</strain>
    </source>
</reference>
<evidence type="ECO:0000256" key="2">
    <source>
        <dbReference type="ARBA" id="ARBA00022670"/>
    </source>
</evidence>
<dbReference type="Pfam" id="PF00877">
    <property type="entry name" value="NLPC_P60"/>
    <property type="match status" value="1"/>
</dbReference>
<dbReference type="MEROPS" id="C40.007"/>
<protein>
    <submittedName>
        <fullName evidence="7">NLP/P60 protein</fullName>
    </submittedName>
</protein>
<name>E3J5Y2_PSEI1</name>
<evidence type="ECO:0000313" key="7">
    <source>
        <dbReference type="EMBL" id="ADP84363.1"/>
    </source>
</evidence>
<feature type="domain" description="NlpC/P60" evidence="6">
    <location>
        <begin position="297"/>
        <end position="413"/>
    </location>
</feature>
<sequence length="413" mass="43147" precursor="true">MPRRWPVRLTPAPAQRGRPPGTRALLGFLISGWLTLAPGVSPAWAQPVPSTSGAPDTIAGLTAQIAAVRDELSGLDDQMTAATEAFDAGRLRLGRAQTAADDAAQRVTRADRTVQDVVQKRRDLAASAYRAGGLNTLSAILGGDPGDALDRVGALDALARRAGAAETQERLARVDLTQARMDAQASLAAARAAFDDVATQKQIIETSAARQKGLLDGLISKQADLERKAREEAAAAERARQQAAAAAAARIAQQAADQQVQLRQQSALVGQAANAFTGTPVTPPAPATAPAVAVAGGGGAATAVAEAYKQLGKPYVWGAAGPDTFDCSGLTQWVWAKAGVQLPHYTGDQWNAGRHVTRDQLIPGDLVFFDPSLDHVGIYIGNGQMIHAPHTGAVVRVENVWWNAFQGAIRPAG</sequence>
<feature type="region of interest" description="Disordered" evidence="5">
    <location>
        <begin position="1"/>
        <end position="20"/>
    </location>
</feature>
<keyword evidence="4" id="KW-0788">Thiol protease</keyword>
<dbReference type="HOGENOM" id="CLU_034085_1_0_11"/>
<dbReference type="InterPro" id="IPR000064">
    <property type="entry name" value="NLP_P60_dom"/>
</dbReference>
<keyword evidence="8" id="KW-1185">Reference proteome</keyword>
<dbReference type="GO" id="GO:0006508">
    <property type="term" value="P:proteolysis"/>
    <property type="evidence" value="ECO:0007669"/>
    <property type="project" value="UniProtKB-KW"/>
</dbReference>
<evidence type="ECO:0000256" key="5">
    <source>
        <dbReference type="SAM" id="MobiDB-lite"/>
    </source>
</evidence>
<dbReference type="STRING" id="298654.FraEuI1c_6379"/>
<keyword evidence="2" id="KW-0645">Protease</keyword>
<dbReference type="InterPro" id="IPR038765">
    <property type="entry name" value="Papain-like_cys_pep_sf"/>
</dbReference>
<dbReference type="RefSeq" id="WP_013427476.1">
    <property type="nucleotide sequence ID" value="NC_014666.1"/>
</dbReference>
<dbReference type="Gene3D" id="3.90.1720.10">
    <property type="entry name" value="endopeptidase domain like (from Nostoc punctiforme)"/>
    <property type="match status" value="1"/>
</dbReference>
<dbReference type="GO" id="GO:0008234">
    <property type="term" value="F:cysteine-type peptidase activity"/>
    <property type="evidence" value="ECO:0007669"/>
    <property type="project" value="UniProtKB-KW"/>
</dbReference>